<keyword evidence="4" id="KW-0808">Transferase</keyword>
<dbReference type="InterPro" id="IPR036890">
    <property type="entry name" value="HATPase_C_sf"/>
</dbReference>
<dbReference type="InterPro" id="IPR036097">
    <property type="entry name" value="HisK_dim/P_sf"/>
</dbReference>
<proteinExistence type="predicted"/>
<name>A0A932M1Y1_UNCTE</name>
<gene>
    <name evidence="10" type="ORF">HYY65_09770</name>
</gene>
<dbReference type="PROSITE" id="PS50110">
    <property type="entry name" value="RESPONSE_REGULATORY"/>
    <property type="match status" value="1"/>
</dbReference>
<dbReference type="Gene3D" id="1.10.287.130">
    <property type="match status" value="1"/>
</dbReference>
<evidence type="ECO:0000313" key="11">
    <source>
        <dbReference type="Proteomes" id="UP000741360"/>
    </source>
</evidence>
<keyword evidence="5" id="KW-0418">Kinase</keyword>
<dbReference type="PANTHER" id="PTHR43547">
    <property type="entry name" value="TWO-COMPONENT HISTIDINE KINASE"/>
    <property type="match status" value="1"/>
</dbReference>
<dbReference type="SUPFAM" id="SSF55874">
    <property type="entry name" value="ATPase domain of HSP90 chaperone/DNA topoisomerase II/histidine kinase"/>
    <property type="match status" value="1"/>
</dbReference>
<evidence type="ECO:0000313" key="10">
    <source>
        <dbReference type="EMBL" id="MBI3015326.1"/>
    </source>
</evidence>
<dbReference type="InterPro" id="IPR001789">
    <property type="entry name" value="Sig_transdc_resp-reg_receiver"/>
</dbReference>
<dbReference type="Pfam" id="PF02518">
    <property type="entry name" value="HATPase_c"/>
    <property type="match status" value="1"/>
</dbReference>
<dbReference type="EC" id="2.7.13.3" evidence="2"/>
<dbReference type="FunFam" id="3.30.565.10:FF:000006">
    <property type="entry name" value="Sensor histidine kinase WalK"/>
    <property type="match status" value="1"/>
</dbReference>
<protein>
    <recommendedName>
        <fullName evidence="2">histidine kinase</fullName>
        <ecNumber evidence="2">2.7.13.3</ecNumber>
    </recommendedName>
</protein>
<dbReference type="SMART" id="SM00448">
    <property type="entry name" value="REC"/>
    <property type="match status" value="1"/>
</dbReference>
<dbReference type="InterPro" id="IPR003594">
    <property type="entry name" value="HATPase_dom"/>
</dbReference>
<keyword evidence="3 6" id="KW-0597">Phosphoprotein</keyword>
<dbReference type="Proteomes" id="UP000741360">
    <property type="component" value="Unassembled WGS sequence"/>
</dbReference>
<dbReference type="CDD" id="cd00082">
    <property type="entry name" value="HisKA"/>
    <property type="match status" value="1"/>
</dbReference>
<dbReference type="GO" id="GO:0000155">
    <property type="term" value="F:phosphorelay sensor kinase activity"/>
    <property type="evidence" value="ECO:0007669"/>
    <property type="project" value="InterPro"/>
</dbReference>
<evidence type="ECO:0000256" key="3">
    <source>
        <dbReference type="ARBA" id="ARBA00022553"/>
    </source>
</evidence>
<dbReference type="SUPFAM" id="SSF52172">
    <property type="entry name" value="CheY-like"/>
    <property type="match status" value="1"/>
</dbReference>
<dbReference type="AlphaFoldDB" id="A0A932M1Y1"/>
<dbReference type="PRINTS" id="PR00344">
    <property type="entry name" value="BCTRLSENSOR"/>
</dbReference>
<dbReference type="InterPro" id="IPR011006">
    <property type="entry name" value="CheY-like_superfamily"/>
</dbReference>
<keyword evidence="7" id="KW-0175">Coiled coil</keyword>
<feature type="coiled-coil region" evidence="7">
    <location>
        <begin position="312"/>
        <end position="346"/>
    </location>
</feature>
<dbReference type="CDD" id="cd16922">
    <property type="entry name" value="HATPase_EvgS-ArcB-TorS-like"/>
    <property type="match status" value="1"/>
</dbReference>
<feature type="domain" description="Histidine kinase" evidence="8">
    <location>
        <begin position="346"/>
        <end position="570"/>
    </location>
</feature>
<dbReference type="PANTHER" id="PTHR43547:SF2">
    <property type="entry name" value="HYBRID SIGNAL TRANSDUCTION HISTIDINE KINASE C"/>
    <property type="match status" value="1"/>
</dbReference>
<evidence type="ECO:0000256" key="4">
    <source>
        <dbReference type="ARBA" id="ARBA00022679"/>
    </source>
</evidence>
<dbReference type="PROSITE" id="PS50109">
    <property type="entry name" value="HIS_KIN"/>
    <property type="match status" value="1"/>
</dbReference>
<comment type="catalytic activity">
    <reaction evidence="1">
        <text>ATP + protein L-histidine = ADP + protein N-phospho-L-histidine.</text>
        <dbReference type="EC" id="2.7.13.3"/>
    </reaction>
</comment>
<evidence type="ECO:0000259" key="9">
    <source>
        <dbReference type="PROSITE" id="PS50110"/>
    </source>
</evidence>
<reference evidence="10" key="1">
    <citation type="submission" date="2020-07" db="EMBL/GenBank/DDBJ databases">
        <title>Huge and variable diversity of episymbiotic CPR bacteria and DPANN archaea in groundwater ecosystems.</title>
        <authorList>
            <person name="He C.Y."/>
            <person name="Keren R."/>
            <person name="Whittaker M."/>
            <person name="Farag I.F."/>
            <person name="Doudna J."/>
            <person name="Cate J.H.D."/>
            <person name="Banfield J.F."/>
        </authorList>
    </citation>
    <scope>NUCLEOTIDE SEQUENCE</scope>
    <source>
        <strain evidence="10">NC_groundwater_717_Ag_S-0.2um_59_8</strain>
    </source>
</reference>
<evidence type="ECO:0000256" key="6">
    <source>
        <dbReference type="PROSITE-ProRule" id="PRU00169"/>
    </source>
</evidence>
<dbReference type="InterPro" id="IPR029016">
    <property type="entry name" value="GAF-like_dom_sf"/>
</dbReference>
<evidence type="ECO:0000256" key="7">
    <source>
        <dbReference type="SAM" id="Coils"/>
    </source>
</evidence>
<comment type="caution">
    <text evidence="10">The sequence shown here is derived from an EMBL/GenBank/DDBJ whole genome shotgun (WGS) entry which is preliminary data.</text>
</comment>
<feature type="modified residue" description="4-aspartylphosphate" evidence="6">
    <location>
        <position position="65"/>
    </location>
</feature>
<dbReference type="EMBL" id="JACPSX010000185">
    <property type="protein sequence ID" value="MBI3015326.1"/>
    <property type="molecule type" value="Genomic_DNA"/>
</dbReference>
<dbReference type="Pfam" id="PF01590">
    <property type="entry name" value="GAF"/>
    <property type="match status" value="1"/>
</dbReference>
<evidence type="ECO:0000259" key="8">
    <source>
        <dbReference type="PROSITE" id="PS50109"/>
    </source>
</evidence>
<sequence length="578" mass="64183">MELPATEGSFQSERGRILVIENDEGLLEVLAAFLEQEGYEVAKASNGEAGISQLSVQSFDLVLTDLVMPDRSGFDVLNFVNEKQLPTPVIILTGKSTIDTTVQARESGAFDYILKPFTPKLIQIAVARAFETLRLKQQMERLVQDRTSQLQVTQARLEVFHQIAKMTSSPLPLQEKLEKFCYLSTDLMQAQTGSIMLIDEQGDLIIKAAQGLPPEVVKSSRVKVGPGKVSGWVALCGEPLLINDIEHDPRFRPQEGSKRYTTSSLLSVPLKVEGKVIGVFNVNNKANRQKFSESDKETMMAIAQEVSLAIAHAQAQEALSRERSELALANEKLRRSEEKRRDLTNMIVHDLKGPLGQIIMALELLQSDPNSLTSDQRKTLENCLENGQAMLHMIREMLDISRMEEGKLARKLEAVNLADLVVGCAKRLEVKGTQKGITVKPRFLGNLLPVSVDREQIQRVIFNLLDNAIKFSYEKGVVVIQVELVRNGSGPERRENVMVSIIDSGRGISPEDQQRVFEKFERGEEARSEFGAGLGLAICKEFVEAHGGKIWVNSQKGVGSTFSFTLPVENGRRTSLDV</sequence>
<feature type="domain" description="Response regulatory" evidence="9">
    <location>
        <begin position="16"/>
        <end position="130"/>
    </location>
</feature>
<evidence type="ECO:0000256" key="1">
    <source>
        <dbReference type="ARBA" id="ARBA00000085"/>
    </source>
</evidence>
<dbReference type="SMART" id="SM00065">
    <property type="entry name" value="GAF"/>
    <property type="match status" value="1"/>
</dbReference>
<dbReference type="SUPFAM" id="SSF47384">
    <property type="entry name" value="Homodimeric domain of signal transducing histidine kinase"/>
    <property type="match status" value="1"/>
</dbReference>
<dbReference type="SUPFAM" id="SSF55781">
    <property type="entry name" value="GAF domain-like"/>
    <property type="match status" value="1"/>
</dbReference>
<dbReference type="SMART" id="SM00387">
    <property type="entry name" value="HATPase_c"/>
    <property type="match status" value="1"/>
</dbReference>
<dbReference type="InterPro" id="IPR004358">
    <property type="entry name" value="Sig_transdc_His_kin-like_C"/>
</dbReference>
<dbReference type="Gene3D" id="3.30.565.10">
    <property type="entry name" value="Histidine kinase-like ATPase, C-terminal domain"/>
    <property type="match status" value="1"/>
</dbReference>
<evidence type="ECO:0000256" key="5">
    <source>
        <dbReference type="ARBA" id="ARBA00022777"/>
    </source>
</evidence>
<evidence type="ECO:0000256" key="2">
    <source>
        <dbReference type="ARBA" id="ARBA00012438"/>
    </source>
</evidence>
<dbReference type="InterPro" id="IPR003661">
    <property type="entry name" value="HisK_dim/P_dom"/>
</dbReference>
<accession>A0A932M1Y1</accession>
<dbReference type="Pfam" id="PF00072">
    <property type="entry name" value="Response_reg"/>
    <property type="match status" value="1"/>
</dbReference>
<dbReference type="Gene3D" id="3.40.50.2300">
    <property type="match status" value="1"/>
</dbReference>
<dbReference type="Pfam" id="PF00512">
    <property type="entry name" value="HisKA"/>
    <property type="match status" value="1"/>
</dbReference>
<dbReference type="InterPro" id="IPR003018">
    <property type="entry name" value="GAF"/>
</dbReference>
<dbReference type="Gene3D" id="3.30.450.40">
    <property type="match status" value="1"/>
</dbReference>
<dbReference type="SMART" id="SM00388">
    <property type="entry name" value="HisKA"/>
    <property type="match status" value="1"/>
</dbReference>
<dbReference type="InterPro" id="IPR005467">
    <property type="entry name" value="His_kinase_dom"/>
</dbReference>
<organism evidence="10 11">
    <name type="scientific">Tectimicrobiota bacterium</name>
    <dbReference type="NCBI Taxonomy" id="2528274"/>
    <lineage>
        <taxon>Bacteria</taxon>
        <taxon>Pseudomonadati</taxon>
        <taxon>Nitrospinota/Tectimicrobiota group</taxon>
        <taxon>Candidatus Tectimicrobiota</taxon>
    </lineage>
</organism>